<dbReference type="CDD" id="cd02953">
    <property type="entry name" value="DsbDgamma"/>
    <property type="match status" value="1"/>
</dbReference>
<evidence type="ECO:0000256" key="5">
    <source>
        <dbReference type="ARBA" id="ARBA00023136"/>
    </source>
</evidence>
<dbReference type="Proteomes" id="UP000053070">
    <property type="component" value="Unassembled WGS sequence"/>
</dbReference>
<name>A0A0G9MMY5_9SPHN</name>
<dbReference type="OrthoDB" id="9811036at2"/>
<proteinExistence type="predicted"/>
<comment type="subcellular location">
    <subcellularLocation>
        <location evidence="1">Membrane</location>
        <topology evidence="1">Multi-pass membrane protein</topology>
    </subcellularLocation>
</comment>
<evidence type="ECO:0000256" key="1">
    <source>
        <dbReference type="ARBA" id="ARBA00004141"/>
    </source>
</evidence>
<feature type="domain" description="Cytochrome C biogenesis protein transmembrane" evidence="6">
    <location>
        <begin position="292"/>
        <end position="496"/>
    </location>
</feature>
<keyword evidence="2" id="KW-0812">Transmembrane</keyword>
<dbReference type="STRING" id="502682.BMF35_a1325"/>
<keyword evidence="4" id="KW-1133">Transmembrane helix</keyword>
<evidence type="ECO:0000256" key="2">
    <source>
        <dbReference type="ARBA" id="ARBA00022692"/>
    </source>
</evidence>
<dbReference type="KEGG" id="egn:BMF35_a1325"/>
<dbReference type="GO" id="GO:0017004">
    <property type="term" value="P:cytochrome complex assembly"/>
    <property type="evidence" value="ECO:0007669"/>
    <property type="project" value="UniProtKB-KW"/>
</dbReference>
<comment type="caution">
    <text evidence="8">The sequence shown here is derived from an EMBL/GenBank/DDBJ whole genome shotgun (WGS) entry which is preliminary data.</text>
</comment>
<dbReference type="Gene3D" id="3.40.30.10">
    <property type="entry name" value="Glutaredoxin"/>
    <property type="match status" value="1"/>
</dbReference>
<dbReference type="InterPro" id="IPR036249">
    <property type="entry name" value="Thioredoxin-like_sf"/>
</dbReference>
<evidence type="ECO:0000313" key="9">
    <source>
        <dbReference type="Proteomes" id="UP000053070"/>
    </source>
</evidence>
<evidence type="ECO:0000313" key="8">
    <source>
        <dbReference type="EMBL" id="KLE32065.1"/>
    </source>
</evidence>
<dbReference type="PATRIC" id="fig|502682.8.peg.2378"/>
<sequence length="690" mass="74533">MQASSLNLFRYLATLFAMLCLAAATPSAAQVAQQDNYIDASLIADSRPVQGETMWLALRFSPRDGWHGYWSNPGEAGLGMELDWDVPPHWSVGEPQYPVPHVLTFFGIANHAYKDDYAVLIPVEVGRADVPPTLLPATVSARWLACSDELCVPEQARLEVRYPTAGEALRAQFDEYRAAIPPMIDQEGDFALSDTALRVAIPLPQATELPQPHLFLGTLDTVDYSAPQRFYRDGDMLVVEIDRGGLRPTPDAISGILAFDDEGNGVRFTALPGDVPTGGARIGNPALDTPLVLLLGGALLGGLILNLMPCVFPILSLKALTLARAGGDGRQARCEGLAYTAGVVIACLALGGLLLALRAGGEQVGWAFQLQQPLVVAGLLALAMWITANLAGLYEIPSLPIRSRGEGGAFATGLLAAVVATPCTGPFMAAALGAALLLDWWLALLLFATLGLGLALPFLLLGFVPALRRLLPKPGPWMETFRKVMAVPMGLTALALVWLLSQLGGTPFAVATVFLAGFTALFFGGLLMRHKLAMLQGVVLALVTIPFALYNYEPPKADDAAETSIHSFSSFDETRLQRIRTHGTPIFVWFTADWCLTCKVNERVAIEREVVLRAFREKGVATMRGDWTRRDPEISRFLAEREMAGVPLYLWYAADGSMEQLPQILTSDMLVNRAMAQPDPPDITHASPPD</sequence>
<dbReference type="Pfam" id="PF13899">
    <property type="entry name" value="Thioredoxin_7"/>
    <property type="match status" value="1"/>
</dbReference>
<reference evidence="8 9" key="1">
    <citation type="submission" date="2015-04" db="EMBL/GenBank/DDBJ databases">
        <title>The draft genome sequence of Erythrobacr gangjinensis K7-2.</title>
        <authorList>
            <person name="Zhuang L."/>
            <person name="Liu Y."/>
            <person name="Shao Z."/>
        </authorList>
    </citation>
    <scope>NUCLEOTIDE SEQUENCE [LARGE SCALE GENOMIC DNA]</scope>
    <source>
        <strain evidence="8 9">K7-2</strain>
    </source>
</reference>
<evidence type="ECO:0000259" key="7">
    <source>
        <dbReference type="Pfam" id="PF11412"/>
    </source>
</evidence>
<dbReference type="SUPFAM" id="SSF52833">
    <property type="entry name" value="Thioredoxin-like"/>
    <property type="match status" value="1"/>
</dbReference>
<dbReference type="GO" id="GO:0015035">
    <property type="term" value="F:protein-disulfide reductase activity"/>
    <property type="evidence" value="ECO:0007669"/>
    <property type="project" value="TreeGrafter"/>
</dbReference>
<evidence type="ECO:0000259" key="6">
    <source>
        <dbReference type="Pfam" id="PF02683"/>
    </source>
</evidence>
<organism evidence="8 9">
    <name type="scientific">Aurantiacibacter gangjinensis</name>
    <dbReference type="NCBI Taxonomy" id="502682"/>
    <lineage>
        <taxon>Bacteria</taxon>
        <taxon>Pseudomonadati</taxon>
        <taxon>Pseudomonadota</taxon>
        <taxon>Alphaproteobacteria</taxon>
        <taxon>Sphingomonadales</taxon>
        <taxon>Erythrobacteraceae</taxon>
        <taxon>Aurantiacibacter</taxon>
    </lineage>
</organism>
<feature type="domain" description="Thiol:disulfide interchange protein DsbD N-terminal" evidence="7">
    <location>
        <begin position="50"/>
        <end position="159"/>
    </location>
</feature>
<dbReference type="GO" id="GO:0045454">
    <property type="term" value="P:cell redox homeostasis"/>
    <property type="evidence" value="ECO:0007669"/>
    <property type="project" value="TreeGrafter"/>
</dbReference>
<dbReference type="PANTHER" id="PTHR32234">
    <property type="entry name" value="THIOL:DISULFIDE INTERCHANGE PROTEIN DSBD"/>
    <property type="match status" value="1"/>
</dbReference>
<dbReference type="InterPro" id="IPR003834">
    <property type="entry name" value="Cyt_c_assmbl_TM_dom"/>
</dbReference>
<evidence type="ECO:0000256" key="4">
    <source>
        <dbReference type="ARBA" id="ARBA00022989"/>
    </source>
</evidence>
<dbReference type="GO" id="GO:0016020">
    <property type="term" value="C:membrane"/>
    <property type="evidence" value="ECO:0007669"/>
    <property type="project" value="UniProtKB-SubCell"/>
</dbReference>
<keyword evidence="3" id="KW-0201">Cytochrome c-type biogenesis</keyword>
<dbReference type="InterPro" id="IPR028250">
    <property type="entry name" value="DsbDN"/>
</dbReference>
<dbReference type="Pfam" id="PF11412">
    <property type="entry name" value="DsbD_N"/>
    <property type="match status" value="1"/>
</dbReference>
<dbReference type="InterPro" id="IPR035671">
    <property type="entry name" value="DsbD_gamma"/>
</dbReference>
<accession>A0A0G9MMY5</accession>
<dbReference type="RefSeq" id="WP_047007413.1">
    <property type="nucleotide sequence ID" value="NZ_CP018097.1"/>
</dbReference>
<keyword evidence="9" id="KW-1185">Reference proteome</keyword>
<dbReference type="AlphaFoldDB" id="A0A0G9MMY5"/>
<keyword evidence="5" id="KW-0472">Membrane</keyword>
<dbReference type="EMBL" id="LBHC01000002">
    <property type="protein sequence ID" value="KLE32065.1"/>
    <property type="molecule type" value="Genomic_DNA"/>
</dbReference>
<dbReference type="Pfam" id="PF02683">
    <property type="entry name" value="DsbD_TM"/>
    <property type="match status" value="1"/>
</dbReference>
<dbReference type="PANTHER" id="PTHR32234:SF3">
    <property type="entry name" value="SUPPRESSION OF COPPER SENSITIVITY PROTEIN"/>
    <property type="match status" value="1"/>
</dbReference>
<protein>
    <submittedName>
        <fullName evidence="8">Uncharacterized protein</fullName>
    </submittedName>
</protein>
<gene>
    <name evidence="8" type="ORF">AAW01_11655</name>
</gene>
<evidence type="ECO:0000256" key="3">
    <source>
        <dbReference type="ARBA" id="ARBA00022748"/>
    </source>
</evidence>